<dbReference type="SUPFAM" id="SSF48726">
    <property type="entry name" value="Immunoglobulin"/>
    <property type="match status" value="2"/>
</dbReference>
<dbReference type="GO" id="GO:0005085">
    <property type="term" value="F:guanyl-nucleotide exchange factor activity"/>
    <property type="evidence" value="ECO:0007669"/>
    <property type="project" value="TreeGrafter"/>
</dbReference>
<dbReference type="PANTHER" id="PTHR45982">
    <property type="entry name" value="REGULATOR OF CHROMOSOME CONDENSATION"/>
    <property type="match status" value="1"/>
</dbReference>
<feature type="signal peptide" evidence="5">
    <location>
        <begin position="1"/>
        <end position="23"/>
    </location>
</feature>
<dbReference type="PANTHER" id="PTHR45982:SF1">
    <property type="entry name" value="REGULATOR OF CHROMOSOME CONDENSATION"/>
    <property type="match status" value="1"/>
</dbReference>
<accession>A0AAF0A0R7</accession>
<dbReference type="PROSITE" id="PS00626">
    <property type="entry name" value="RCC1_2"/>
    <property type="match status" value="3"/>
</dbReference>
<dbReference type="Gene3D" id="3.40.390.10">
    <property type="entry name" value="Collagenase (Catalytic Domain)"/>
    <property type="match status" value="1"/>
</dbReference>
<evidence type="ECO:0000256" key="3">
    <source>
        <dbReference type="ARBA" id="ARBA00022801"/>
    </source>
</evidence>
<dbReference type="InterPro" id="IPR021190">
    <property type="entry name" value="Pept_M10A"/>
</dbReference>
<evidence type="ECO:0000256" key="2">
    <source>
        <dbReference type="ARBA" id="ARBA00022723"/>
    </source>
</evidence>
<dbReference type="RefSeq" id="WP_330928253.1">
    <property type="nucleotide sequence ID" value="NZ_CP119075.1"/>
</dbReference>
<dbReference type="InterPro" id="IPR013098">
    <property type="entry name" value="Ig_I-set"/>
</dbReference>
<evidence type="ECO:0000313" key="8">
    <source>
        <dbReference type="Proteomes" id="UP001218638"/>
    </source>
</evidence>
<dbReference type="PROSITE" id="PS50835">
    <property type="entry name" value="IG_LIKE"/>
    <property type="match status" value="1"/>
</dbReference>
<feature type="domain" description="Ig-like" evidence="6">
    <location>
        <begin position="366"/>
        <end position="461"/>
    </location>
</feature>
<evidence type="ECO:0000256" key="5">
    <source>
        <dbReference type="SAM" id="SignalP"/>
    </source>
</evidence>
<dbReference type="GO" id="GO:0006508">
    <property type="term" value="P:proteolysis"/>
    <property type="evidence" value="ECO:0007669"/>
    <property type="project" value="UniProtKB-KW"/>
</dbReference>
<evidence type="ECO:0000313" key="7">
    <source>
        <dbReference type="EMBL" id="WED65218.1"/>
    </source>
</evidence>
<keyword evidence="1" id="KW-0645">Protease</keyword>
<dbReference type="GO" id="GO:0005737">
    <property type="term" value="C:cytoplasm"/>
    <property type="evidence" value="ECO:0007669"/>
    <property type="project" value="TreeGrafter"/>
</dbReference>
<dbReference type="Gene3D" id="2.130.10.30">
    <property type="entry name" value="Regulator of chromosome condensation 1/beta-lactamase-inhibitor protein II"/>
    <property type="match status" value="2"/>
</dbReference>
<dbReference type="InterPro" id="IPR036179">
    <property type="entry name" value="Ig-like_dom_sf"/>
</dbReference>
<proteinExistence type="predicted"/>
<evidence type="ECO:0000256" key="4">
    <source>
        <dbReference type="ARBA" id="ARBA00022833"/>
    </source>
</evidence>
<dbReference type="InterPro" id="IPR009091">
    <property type="entry name" value="RCC1/BLIP-II"/>
</dbReference>
<sequence length="1180" mass="125436">MSPLPRRIAALVLSLLIVGSCPAYELFTDASGQYVIKWYQPTVELQIKLPTATTLIDGRSQRSSVMAAAEEWNAVMATTRLVFDPDAPTSGDAVGGNGINEIVISPTVDGDEFPALALAVAVSYTDGNKMTEGDVYFRQENPWDSYDTPFDPRSPDMHRVAVHELGHVLGLLHFEEAASNTPAIMRPHVYYITTVQPDDVRGAQALYGAPGLVPPNDNFAAATPVELTPYDITTFTGSNITATHQPGEPSPDGVATGHSVWWSWTSTADRRIKARTAGSNFDTVLTAYTGDSVEALTLVATNDDEETVEDNPTPNRLRTSRIEFNALAGETYHFAVDGWGDSERLPAGSTGAITFTIEHRPPFTAPIISRHSSDVTVSTGENAYFEVHFSSDPVSEIQWQHRTATALEWQPLPLSESYETTDRYDRATLLVRTRFAMNGDQFRCVLTNSEGTVISDTSTLSLDPIPLPEITVQPTGGTFTDHETLRLGVQTNRDFSLTYQWFRNGIAVPDATSREFWLDDPTQADAGTYHVAVTNAQGSVNSDTVDIAFTSPPLLTLLSPTLTTLDPAAPIHFSVAAVSTGSASYQWYHNHRPLAGATDLTLTRTADQANRAGVYWLRATDSAGTRDSDPFFVHPVAADATAVVTWGNDTYISQIPPGLSQVIAVATGGDVAVALLPNGETRVWGYILAARPLAPTDSPVVDISVNRSGILSLLADGSVRGTSGFSRVPRGLKQIVEISAGRAHAVALGTDGHITQWNSSDSPLATDPNFASGEFVSIAAGNSHTVALRADGTVVSSAYYTTQARYGTAPTSADNVVAIAAGRNHSLALRDDGTVLTWSSHNDSTIDVPAGLTDVVAIAAGDFHSVALHTDGRVTTWGSLQSESPPANLPPAYAIAAGRDITLALVATDPARATRIKNLSVRSRAGSGESTLVMGFVIGGEAPLSVLARGIGPTLREFGIDNAVLDPRLTIYDPTQADIGSNSRWSFDDSRLPLYFASLGAFPLPDYSYDAALLSSLAPGAYTAHLVDDRSGSPGIALIEIYDADESNASQLLNVSARTVVGTGDSILVAGFVMTGDEPKTLLIRAVGPTLNDFGLDPTSTLPNPVLKVLKDTEVVAENDDWASSSELNQAVETLGAFPLQTGGRDAALLIPLEPGSYTVQISGADGGTGIALVEIYAIP</sequence>
<keyword evidence="8" id="KW-1185">Reference proteome</keyword>
<dbReference type="GO" id="GO:0031012">
    <property type="term" value="C:extracellular matrix"/>
    <property type="evidence" value="ECO:0007669"/>
    <property type="project" value="InterPro"/>
</dbReference>
<protein>
    <submittedName>
        <fullName evidence="7">Matrixin family metalloprotease</fullName>
        <ecNumber evidence="7">3.4.24.-</ecNumber>
    </submittedName>
</protein>
<dbReference type="Pfam" id="PF07679">
    <property type="entry name" value="I-set"/>
    <property type="match status" value="1"/>
</dbReference>
<dbReference type="GO" id="GO:0008270">
    <property type="term" value="F:zinc ion binding"/>
    <property type="evidence" value="ECO:0007669"/>
    <property type="project" value="InterPro"/>
</dbReference>
<dbReference type="KEGG" id="slom:PXH66_23005"/>
<dbReference type="AlphaFoldDB" id="A0AAF0A0R7"/>
<name>A0AAF0A0R7_9BACT</name>
<dbReference type="PRINTS" id="PR00138">
    <property type="entry name" value="MATRIXIN"/>
</dbReference>
<organism evidence="7 8">
    <name type="scientific">Synoicihabitans lomoniglobus</name>
    <dbReference type="NCBI Taxonomy" id="2909285"/>
    <lineage>
        <taxon>Bacteria</taxon>
        <taxon>Pseudomonadati</taxon>
        <taxon>Verrucomicrobiota</taxon>
        <taxon>Opitutia</taxon>
        <taxon>Opitutales</taxon>
        <taxon>Opitutaceae</taxon>
        <taxon>Synoicihabitans</taxon>
    </lineage>
</organism>
<dbReference type="SUPFAM" id="SSF55486">
    <property type="entry name" value="Metalloproteases ('zincins'), catalytic domain"/>
    <property type="match status" value="1"/>
</dbReference>
<dbReference type="InterPro" id="IPR024079">
    <property type="entry name" value="MetalloPept_cat_dom_sf"/>
</dbReference>
<keyword evidence="2" id="KW-0479">Metal-binding</keyword>
<dbReference type="GO" id="GO:0004222">
    <property type="term" value="F:metalloendopeptidase activity"/>
    <property type="evidence" value="ECO:0007669"/>
    <property type="project" value="InterPro"/>
</dbReference>
<reference evidence="7" key="1">
    <citation type="submission" date="2023-03" db="EMBL/GenBank/DDBJ databases">
        <title>Lomoglobus Profundus gen. nov., sp. nov., a novel member of the phylum Verrucomicrobia, isolated from deep-marine sediment of South China Sea.</title>
        <authorList>
            <person name="Ahmad T."/>
            <person name="Ishaq S.E."/>
            <person name="Wang F."/>
        </authorList>
    </citation>
    <scope>NUCLEOTIDE SEQUENCE</scope>
    <source>
        <strain evidence="7">LMO-M01</strain>
    </source>
</reference>
<dbReference type="Pfam" id="PF00413">
    <property type="entry name" value="Peptidase_M10"/>
    <property type="match status" value="1"/>
</dbReference>
<dbReference type="InterPro" id="IPR001818">
    <property type="entry name" value="Pept_M10_metallopeptidase"/>
</dbReference>
<dbReference type="SUPFAM" id="SSF50985">
    <property type="entry name" value="RCC1/BLIP-II"/>
    <property type="match status" value="1"/>
</dbReference>
<evidence type="ECO:0000259" key="6">
    <source>
        <dbReference type="PROSITE" id="PS50835"/>
    </source>
</evidence>
<dbReference type="PROSITE" id="PS50012">
    <property type="entry name" value="RCC1_3"/>
    <property type="match status" value="2"/>
</dbReference>
<dbReference type="Gene3D" id="2.60.40.10">
    <property type="entry name" value="Immunoglobulins"/>
    <property type="match status" value="3"/>
</dbReference>
<evidence type="ECO:0000256" key="1">
    <source>
        <dbReference type="ARBA" id="ARBA00022670"/>
    </source>
</evidence>
<dbReference type="InterPro" id="IPR007110">
    <property type="entry name" value="Ig-like_dom"/>
</dbReference>
<keyword evidence="4" id="KW-0862">Zinc</keyword>
<keyword evidence="3 7" id="KW-0378">Hydrolase</keyword>
<dbReference type="InterPro" id="IPR013783">
    <property type="entry name" value="Ig-like_fold"/>
</dbReference>
<dbReference type="PROSITE" id="PS51257">
    <property type="entry name" value="PROKAR_LIPOPROTEIN"/>
    <property type="match status" value="1"/>
</dbReference>
<dbReference type="Proteomes" id="UP001218638">
    <property type="component" value="Chromosome"/>
</dbReference>
<keyword evidence="5" id="KW-0732">Signal</keyword>
<keyword evidence="7" id="KW-0482">Metalloprotease</keyword>
<dbReference type="InterPro" id="IPR000408">
    <property type="entry name" value="Reg_chr_condens"/>
</dbReference>
<gene>
    <name evidence="7" type="ORF">PXH66_23005</name>
</gene>
<feature type="chain" id="PRO_5041918653" evidence="5">
    <location>
        <begin position="24"/>
        <end position="1180"/>
    </location>
</feature>
<dbReference type="InterPro" id="IPR051553">
    <property type="entry name" value="Ran_GTPase-activating"/>
</dbReference>
<dbReference type="EC" id="3.4.24.-" evidence="7"/>
<dbReference type="EMBL" id="CP119075">
    <property type="protein sequence ID" value="WED65218.1"/>
    <property type="molecule type" value="Genomic_DNA"/>
</dbReference>
<dbReference type="Pfam" id="PF13540">
    <property type="entry name" value="RCC1_2"/>
    <property type="match status" value="3"/>
</dbReference>